<sequence>MLIPAHEPCFILTIDGRRWTYRRNARGDICEQIDPHGQVTRYRHDTAGRLRQVLAADGATRTFSYNDYGKVSAEQDELGQVTRYEYDRHLHLISRRIDPDGSQLCFRHDRSSGLLSEIENQVGEVYRLERGADGRIEQERTFDGRRFTFAYDHQGHLLQKTQWATDGSALVTAYQRDRTGRLLLKTLPDAGRVAYQYDSQGRLARVDDDSDWPLTFTYDLSGRLLSEQQGWVCLHYVYNASGQLERMQLPDNRWLDYHFALDGSLAAVDYNGERLSSHRFEHGQEQQREQGRLLSQYHYDAQGRLQVHTVNQPQRPLYLRHYSYGVNGNLASIADSRHGQRSFYYDAGNRLVRVRHSRGEQGQQFAYDPCGNRLPDPGHYRYDYDAFGNLIRVRRDGHLPHVTHYHYDCQHRLSAVVLPDGSRASYRYDPFGRRSAKTVDGSTVEFVWQGPRLVGEISADHHRDYLYEPDTFRPLALVEGGAAGDTGRFYYQLDHLGTPQELTDSRGEIVWAATYQAGGQIASLRHLGHEPMEQPLRFQGQYCDEETGLHYNRHRYYCPHLGRYLTPAPNRLAAGLNAYQYAVNPTAWVNPLGLSSCPGGDGRKPMLQVHDPLANAVVDEAEPQLPQALMRSSSERS</sequence>
<evidence type="ECO:0000256" key="1">
    <source>
        <dbReference type="ARBA" id="ARBA00022737"/>
    </source>
</evidence>
<protein>
    <submittedName>
        <fullName evidence="3">RHS repeat protein</fullName>
    </submittedName>
</protein>
<dbReference type="RefSeq" id="WP_185818305.1">
    <property type="nucleotide sequence ID" value="NZ_JACMYG010000008.1"/>
</dbReference>
<dbReference type="InterPro" id="IPR050708">
    <property type="entry name" value="T6SS_VgrG/RHS"/>
</dbReference>
<feature type="domain" description="Teneurin-like YD-shell" evidence="2">
    <location>
        <begin position="39"/>
        <end position="206"/>
    </location>
</feature>
<dbReference type="Gene3D" id="2.180.10.10">
    <property type="entry name" value="RHS repeat-associated core"/>
    <property type="match status" value="2"/>
</dbReference>
<dbReference type="InterPro" id="IPR022385">
    <property type="entry name" value="Rhs_assc_core"/>
</dbReference>
<gene>
    <name evidence="3" type="ORF">H7995_10220</name>
</gene>
<dbReference type="EMBL" id="JACMYG010000008">
    <property type="protein sequence ID" value="MBC2690175.1"/>
    <property type="molecule type" value="Genomic_DNA"/>
</dbReference>
<evidence type="ECO:0000313" key="4">
    <source>
        <dbReference type="Proteomes" id="UP000526003"/>
    </source>
</evidence>
<dbReference type="Proteomes" id="UP000526003">
    <property type="component" value="Unassembled WGS sequence"/>
</dbReference>
<dbReference type="InterPro" id="IPR056823">
    <property type="entry name" value="TEN-like_YD-shell"/>
</dbReference>
<dbReference type="InterPro" id="IPR006530">
    <property type="entry name" value="YD"/>
</dbReference>
<dbReference type="AlphaFoldDB" id="A0A7X1KXA1"/>
<name>A0A7X1KXA1_9PSED</name>
<keyword evidence="4" id="KW-1185">Reference proteome</keyword>
<proteinExistence type="predicted"/>
<comment type="caution">
    <text evidence="3">The sequence shown here is derived from an EMBL/GenBank/DDBJ whole genome shotgun (WGS) entry which is preliminary data.</text>
</comment>
<reference evidence="3 4" key="1">
    <citation type="submission" date="2020-08" db="EMBL/GenBank/DDBJ databases">
        <title>Pseudomonas sp. nov.</title>
        <authorList>
            <person name="Gieschler S."/>
            <person name="Fiedler G."/>
            <person name="Brinks E."/>
            <person name="Boehnlein C."/>
            <person name="Franz C.M.A.P."/>
            <person name="Kabisch J."/>
        </authorList>
    </citation>
    <scope>NUCLEOTIDE SEQUENCE [LARGE SCALE GENOMIC DNA]</scope>
    <source>
        <strain evidence="3 4">MBT-1</strain>
    </source>
</reference>
<feature type="domain" description="Teneurin-like YD-shell" evidence="2">
    <location>
        <begin position="295"/>
        <end position="568"/>
    </location>
</feature>
<evidence type="ECO:0000259" key="2">
    <source>
        <dbReference type="Pfam" id="PF25023"/>
    </source>
</evidence>
<evidence type="ECO:0000313" key="3">
    <source>
        <dbReference type="EMBL" id="MBC2690175.1"/>
    </source>
</evidence>
<dbReference type="PANTHER" id="PTHR32305">
    <property type="match status" value="1"/>
</dbReference>
<dbReference type="PANTHER" id="PTHR32305:SF15">
    <property type="entry name" value="PROTEIN RHSA-RELATED"/>
    <property type="match status" value="1"/>
</dbReference>
<organism evidence="3 4">
    <name type="scientific">Pseudomonas kielensis</name>
    <dbReference type="NCBI Taxonomy" id="2762577"/>
    <lineage>
        <taxon>Bacteria</taxon>
        <taxon>Pseudomonadati</taxon>
        <taxon>Pseudomonadota</taxon>
        <taxon>Gammaproteobacteria</taxon>
        <taxon>Pseudomonadales</taxon>
        <taxon>Pseudomonadaceae</taxon>
        <taxon>Pseudomonas</taxon>
    </lineage>
</organism>
<keyword evidence="1" id="KW-0677">Repeat</keyword>
<accession>A0A7X1KXA1</accession>
<dbReference type="NCBIfam" id="TIGR01643">
    <property type="entry name" value="YD_repeat_2x"/>
    <property type="match status" value="3"/>
</dbReference>
<dbReference type="Pfam" id="PF25023">
    <property type="entry name" value="TEN_YD-shell"/>
    <property type="match status" value="2"/>
</dbReference>
<dbReference type="SUPFAM" id="SSF50993">
    <property type="entry name" value="Peptidase/esterase 'gauge' domain"/>
    <property type="match status" value="1"/>
</dbReference>
<dbReference type="NCBIfam" id="TIGR03696">
    <property type="entry name" value="Rhs_assc_core"/>
    <property type="match status" value="1"/>
</dbReference>